<evidence type="ECO:0000256" key="2">
    <source>
        <dbReference type="SAM" id="MobiDB-lite"/>
    </source>
</evidence>
<keyword evidence="4" id="KW-1185">Reference proteome</keyword>
<name>A0A8K0WXA6_9HYPO</name>
<evidence type="ECO:0008006" key="5">
    <source>
        <dbReference type="Google" id="ProtNLM"/>
    </source>
</evidence>
<dbReference type="EMBL" id="JAGPNK010000001">
    <property type="protein sequence ID" value="KAH7329517.1"/>
    <property type="molecule type" value="Genomic_DNA"/>
</dbReference>
<reference evidence="3" key="1">
    <citation type="journal article" date="2021" name="Nat. Commun.">
        <title>Genetic determinants of endophytism in the Arabidopsis root mycobiome.</title>
        <authorList>
            <person name="Mesny F."/>
            <person name="Miyauchi S."/>
            <person name="Thiergart T."/>
            <person name="Pickel B."/>
            <person name="Atanasova L."/>
            <person name="Karlsson M."/>
            <person name="Huettel B."/>
            <person name="Barry K.W."/>
            <person name="Haridas S."/>
            <person name="Chen C."/>
            <person name="Bauer D."/>
            <person name="Andreopoulos W."/>
            <person name="Pangilinan J."/>
            <person name="LaButti K."/>
            <person name="Riley R."/>
            <person name="Lipzen A."/>
            <person name="Clum A."/>
            <person name="Drula E."/>
            <person name="Henrissat B."/>
            <person name="Kohler A."/>
            <person name="Grigoriev I.V."/>
            <person name="Martin F.M."/>
            <person name="Hacquard S."/>
        </authorList>
    </citation>
    <scope>NUCLEOTIDE SEQUENCE</scope>
    <source>
        <strain evidence="3">MPI-CAGE-CH-0235</strain>
    </source>
</reference>
<dbReference type="OrthoDB" id="5314201at2759"/>
<evidence type="ECO:0000313" key="3">
    <source>
        <dbReference type="EMBL" id="KAH7329517.1"/>
    </source>
</evidence>
<evidence type="ECO:0000313" key="4">
    <source>
        <dbReference type="Proteomes" id="UP000813444"/>
    </source>
</evidence>
<feature type="coiled-coil region" evidence="1">
    <location>
        <begin position="497"/>
        <end position="524"/>
    </location>
</feature>
<sequence length="535" mass="59243">MDDDDSNNNHTSTKDRAEALLLHVARTYGIKARREDLQRAVNDPSAGAAFAEWAVVHLGPDTLVTPDELALYSALDRSGHVDDLAAAHDLSEVPGVDEPAVRRAIDELRRSTETIAKHTETLRHQQAALDRLLSKDADDDARRRQLEATQRRKLEMDRKRLLAEVDGLSRSLDFRVSDLEQQARDAAAGLNHTLDDILGSDDKLLSSLQKLGWELDQQDPDEAAAVEQLRETCMRYIKTTVESVRTKLDTVYLESLVSAPPGRQVTADEVKALEEEVESLYSEILPVAQMSVEQQHLEPALKSIHAKSGQSMDRSAVSVAYINKCLDYLLERIERVQDRIELYKSHQAAASSLAAIAKAELATPATPPRKSSHVLMPASPVRTTSPIRMRSNTGSRRRSSIPQQDPLETLLQNLAVSLPVSETGYDEAAVAALATLVDEKTRKGRDVARDAQHNFEAMAAVQLEDAHRALQLLRDSVLAESSFSDVKLVDPEIESSITFLVTEVDKARKQLAAAEQKRPDARSTKKAAFLDRWGN</sequence>
<accession>A0A8K0WXA6</accession>
<comment type="caution">
    <text evidence="3">The sequence shown here is derived from an EMBL/GenBank/DDBJ whole genome shotgun (WGS) entry which is preliminary data.</text>
</comment>
<gene>
    <name evidence="3" type="ORF">B0I35DRAFT_474112</name>
</gene>
<protein>
    <recommendedName>
        <fullName evidence="5">HAUS augmin-like complex subunit 3 N-terminal domain-containing protein</fullName>
    </recommendedName>
</protein>
<dbReference type="Proteomes" id="UP000813444">
    <property type="component" value="Unassembled WGS sequence"/>
</dbReference>
<organism evidence="3 4">
    <name type="scientific">Stachybotrys elegans</name>
    <dbReference type="NCBI Taxonomy" id="80388"/>
    <lineage>
        <taxon>Eukaryota</taxon>
        <taxon>Fungi</taxon>
        <taxon>Dikarya</taxon>
        <taxon>Ascomycota</taxon>
        <taxon>Pezizomycotina</taxon>
        <taxon>Sordariomycetes</taxon>
        <taxon>Hypocreomycetidae</taxon>
        <taxon>Hypocreales</taxon>
        <taxon>Stachybotryaceae</taxon>
        <taxon>Stachybotrys</taxon>
    </lineage>
</organism>
<keyword evidence="1" id="KW-0175">Coiled coil</keyword>
<feature type="region of interest" description="Disordered" evidence="2">
    <location>
        <begin position="364"/>
        <end position="404"/>
    </location>
</feature>
<feature type="compositionally biased region" description="Polar residues" evidence="2">
    <location>
        <begin position="381"/>
        <end position="394"/>
    </location>
</feature>
<dbReference type="AlphaFoldDB" id="A0A8K0WXA6"/>
<proteinExistence type="predicted"/>
<evidence type="ECO:0000256" key="1">
    <source>
        <dbReference type="SAM" id="Coils"/>
    </source>
</evidence>